<comment type="caution">
    <text evidence="1">The sequence shown here is derived from an EMBL/GenBank/DDBJ whole genome shotgun (WGS) entry which is preliminary data.</text>
</comment>
<sequence length="80" mass="8761">MGQNIVRAPGGKASHQRFSFSFSYVVPQCWVGYEIVEVSDIFTLGGFSVIADKSMDKSSIHWKLVSFGSSVTEAKNEGVK</sequence>
<name>A0AAE1D991_9GAST</name>
<proteinExistence type="predicted"/>
<reference evidence="1" key="1">
    <citation type="journal article" date="2023" name="G3 (Bethesda)">
        <title>A reference genome for the long-term kleptoplast-retaining sea slug Elysia crispata morphotype clarki.</title>
        <authorList>
            <person name="Eastman K.E."/>
            <person name="Pendleton A.L."/>
            <person name="Shaikh M.A."/>
            <person name="Suttiyut T."/>
            <person name="Ogas R."/>
            <person name="Tomko P."/>
            <person name="Gavelis G."/>
            <person name="Widhalm J.R."/>
            <person name="Wisecaver J.H."/>
        </authorList>
    </citation>
    <scope>NUCLEOTIDE SEQUENCE</scope>
    <source>
        <strain evidence="1">ECLA1</strain>
    </source>
</reference>
<organism evidence="1 2">
    <name type="scientific">Elysia crispata</name>
    <name type="common">lettuce slug</name>
    <dbReference type="NCBI Taxonomy" id="231223"/>
    <lineage>
        <taxon>Eukaryota</taxon>
        <taxon>Metazoa</taxon>
        <taxon>Spiralia</taxon>
        <taxon>Lophotrochozoa</taxon>
        <taxon>Mollusca</taxon>
        <taxon>Gastropoda</taxon>
        <taxon>Heterobranchia</taxon>
        <taxon>Euthyneura</taxon>
        <taxon>Panpulmonata</taxon>
        <taxon>Sacoglossa</taxon>
        <taxon>Placobranchoidea</taxon>
        <taxon>Plakobranchidae</taxon>
        <taxon>Elysia</taxon>
    </lineage>
</organism>
<dbReference type="Proteomes" id="UP001283361">
    <property type="component" value="Unassembled WGS sequence"/>
</dbReference>
<protein>
    <submittedName>
        <fullName evidence="1">Uncharacterized protein</fullName>
    </submittedName>
</protein>
<keyword evidence="2" id="KW-1185">Reference proteome</keyword>
<dbReference type="AlphaFoldDB" id="A0AAE1D991"/>
<gene>
    <name evidence="1" type="ORF">RRG08_022517</name>
</gene>
<dbReference type="EMBL" id="JAWDGP010004927">
    <property type="protein sequence ID" value="KAK3761113.1"/>
    <property type="molecule type" value="Genomic_DNA"/>
</dbReference>
<accession>A0AAE1D991</accession>
<evidence type="ECO:0000313" key="2">
    <source>
        <dbReference type="Proteomes" id="UP001283361"/>
    </source>
</evidence>
<evidence type="ECO:0000313" key="1">
    <source>
        <dbReference type="EMBL" id="KAK3761113.1"/>
    </source>
</evidence>